<dbReference type="AlphaFoldDB" id="A0A7J5ZRF0"/>
<dbReference type="Proteomes" id="UP000593565">
    <property type="component" value="Unassembled WGS sequence"/>
</dbReference>
<reference evidence="1 2" key="1">
    <citation type="submission" date="2020-02" db="EMBL/GenBank/DDBJ databases">
        <title>A chromosome-scale genome assembly of the black bullhead catfish (Ameiurus melas).</title>
        <authorList>
            <person name="Wen M."/>
            <person name="Zham M."/>
            <person name="Cabau C."/>
            <person name="Klopp C."/>
            <person name="Donnadieu C."/>
            <person name="Roques C."/>
            <person name="Bouchez O."/>
            <person name="Lampietro C."/>
            <person name="Jouanno E."/>
            <person name="Herpin A."/>
            <person name="Louis A."/>
            <person name="Berthelot C."/>
            <person name="Parey E."/>
            <person name="Roest-Crollius H."/>
            <person name="Braasch I."/>
            <person name="Postlethwait J."/>
            <person name="Robinson-Rechavi M."/>
            <person name="Echchiki A."/>
            <person name="Begum T."/>
            <person name="Montfort J."/>
            <person name="Schartl M."/>
            <person name="Bobe J."/>
            <person name="Guiguen Y."/>
        </authorList>
    </citation>
    <scope>NUCLEOTIDE SEQUENCE [LARGE SCALE GENOMIC DNA]</scope>
    <source>
        <strain evidence="1">M_S1</strain>
        <tissue evidence="1">Blood</tissue>
    </source>
</reference>
<evidence type="ECO:0000313" key="2">
    <source>
        <dbReference type="Proteomes" id="UP000593565"/>
    </source>
</evidence>
<keyword evidence="2" id="KW-1185">Reference proteome</keyword>
<dbReference type="EMBL" id="JAAGNN010000025">
    <property type="protein sequence ID" value="KAF4072217.1"/>
    <property type="molecule type" value="Genomic_DNA"/>
</dbReference>
<name>A0A7J5ZRF0_AMEME</name>
<protein>
    <submittedName>
        <fullName evidence="1">Uncharacterized protein</fullName>
    </submittedName>
</protein>
<proteinExistence type="predicted"/>
<gene>
    <name evidence="1" type="ORF">AMELA_G00260640</name>
</gene>
<organism evidence="1 2">
    <name type="scientific">Ameiurus melas</name>
    <name type="common">Black bullhead</name>
    <name type="synonym">Silurus melas</name>
    <dbReference type="NCBI Taxonomy" id="219545"/>
    <lineage>
        <taxon>Eukaryota</taxon>
        <taxon>Metazoa</taxon>
        <taxon>Chordata</taxon>
        <taxon>Craniata</taxon>
        <taxon>Vertebrata</taxon>
        <taxon>Euteleostomi</taxon>
        <taxon>Actinopterygii</taxon>
        <taxon>Neopterygii</taxon>
        <taxon>Teleostei</taxon>
        <taxon>Ostariophysi</taxon>
        <taxon>Siluriformes</taxon>
        <taxon>Ictaluridae</taxon>
        <taxon>Ameiurus</taxon>
    </lineage>
</organism>
<sequence>MLLVLSVIGSSAKLARFSVYALLSALAICPDTSTETSTGMLGDDAEMKTKRHSNQTTMIAMTTLTHPHATTWTAATMTTLLSNTSLTTSLLHFHFPSFPAPNKIKSILTTSPASVCAFLLLL</sequence>
<accession>A0A7J5ZRF0</accession>
<evidence type="ECO:0000313" key="1">
    <source>
        <dbReference type="EMBL" id="KAF4072217.1"/>
    </source>
</evidence>
<comment type="caution">
    <text evidence="1">The sequence shown here is derived from an EMBL/GenBank/DDBJ whole genome shotgun (WGS) entry which is preliminary data.</text>
</comment>